<dbReference type="PATRIC" id="fig|1560201.3.peg.3767"/>
<accession>A0A0L7SYD2</accession>
<dbReference type="AlphaFoldDB" id="A0A0L7SYD2"/>
<dbReference type="InterPro" id="IPR017734">
    <property type="entry name" value="T6SS_SciN"/>
</dbReference>
<gene>
    <name evidence="1" type="ORF">NG42_17795</name>
    <name evidence="2" type="ORF">NG43_18510</name>
</gene>
<evidence type="ECO:0000313" key="3">
    <source>
        <dbReference type="Proteomes" id="UP000036851"/>
    </source>
</evidence>
<reference evidence="3 4" key="1">
    <citation type="journal article" date="2015" name="Int. J. Syst. Evol. Microbiol.">
        <title>Erwinia iniecta sp. nov., isolated from Russian wheat aphids (Diuraphis noxia).</title>
        <authorList>
            <person name="Campillo T."/>
            <person name="Luna E."/>
            <person name="Portier P."/>
            <person name="Fischer-Le Saux M."/>
            <person name="Lapitan N."/>
            <person name="Tisserat N.A."/>
            <person name="Leach J.E."/>
        </authorList>
    </citation>
    <scope>NUCLEOTIDE SEQUENCE [LARGE SCALE GENOMIC DNA]</scope>
    <source>
        <strain evidence="1 4">B120</strain>
        <strain evidence="2 3">B149</strain>
    </source>
</reference>
<protein>
    <submittedName>
        <fullName evidence="1">Type VI secretion lipoprotein/VasD</fullName>
    </submittedName>
</protein>
<dbReference type="InterPro" id="IPR038706">
    <property type="entry name" value="Type_VI_SciN-like_sf"/>
</dbReference>
<dbReference type="Gene3D" id="2.60.40.4150">
    <property type="entry name" value="Type VI secretion system, lipoprotein SciN"/>
    <property type="match status" value="1"/>
</dbReference>
<proteinExistence type="predicted"/>
<dbReference type="Proteomes" id="UP000036851">
    <property type="component" value="Unassembled WGS sequence"/>
</dbReference>
<keyword evidence="4" id="KW-1185">Reference proteome</keyword>
<sequence length="168" mass="18183">MNGFNGLRLSAQALLLAVLPLVSGCFSSSNSSQQVRYSLSFQAHPQINESAPLKVRVLLLKSDADFMAADFWSLQNDAHALLGANLLNSEQFFLRPGQLNKKISGQGSGEARYLGILAEYQSLDGKIWRLSLPLSAPGEGLLHSIWQGSSGETDAEVIADINGIRVIR</sequence>
<dbReference type="NCBIfam" id="TIGR03352">
    <property type="entry name" value="VI_chp_3"/>
    <property type="match status" value="1"/>
</dbReference>
<dbReference type="PANTHER" id="PTHR37625:SF4">
    <property type="entry name" value="OUTER MEMBRANE LIPOPROTEIN"/>
    <property type="match status" value="1"/>
</dbReference>
<comment type="caution">
    <text evidence="1">The sequence shown here is derived from an EMBL/GenBank/DDBJ whole genome shotgun (WGS) entry which is preliminary data.</text>
</comment>
<dbReference type="OrthoDB" id="5471061at2"/>
<keyword evidence="1" id="KW-0449">Lipoprotein</keyword>
<dbReference type="Pfam" id="PF12790">
    <property type="entry name" value="T6SS-SciN"/>
    <property type="match status" value="1"/>
</dbReference>
<evidence type="ECO:0000313" key="2">
    <source>
        <dbReference type="EMBL" id="KOC89658.1"/>
    </source>
</evidence>
<name>A0A0L7SYD2_9GAMM</name>
<dbReference type="PANTHER" id="PTHR37625">
    <property type="entry name" value="OUTER MEMBRANE LIPOPROTEIN-RELATED"/>
    <property type="match status" value="1"/>
</dbReference>
<evidence type="ECO:0000313" key="4">
    <source>
        <dbReference type="Proteomes" id="UP000037088"/>
    </source>
</evidence>
<dbReference type="Proteomes" id="UP000037088">
    <property type="component" value="Unassembled WGS sequence"/>
</dbReference>
<dbReference type="STRING" id="1560201.NG42_17795"/>
<organism evidence="1 4">
    <name type="scientific">Winslowiella iniecta</name>
    <dbReference type="NCBI Taxonomy" id="1560201"/>
    <lineage>
        <taxon>Bacteria</taxon>
        <taxon>Pseudomonadati</taxon>
        <taxon>Pseudomonadota</taxon>
        <taxon>Gammaproteobacteria</taxon>
        <taxon>Enterobacterales</taxon>
        <taxon>Erwiniaceae</taxon>
        <taxon>Winslowiella</taxon>
    </lineage>
</organism>
<dbReference type="EMBL" id="JRXF01000035">
    <property type="protein sequence ID" value="KOC89658.1"/>
    <property type="molecule type" value="Genomic_DNA"/>
</dbReference>
<evidence type="ECO:0000313" key="1">
    <source>
        <dbReference type="EMBL" id="KOC88075.1"/>
    </source>
</evidence>
<dbReference type="EMBL" id="JRXE01000028">
    <property type="protein sequence ID" value="KOC88075.1"/>
    <property type="molecule type" value="Genomic_DNA"/>
</dbReference>
<dbReference type="RefSeq" id="WP_052901596.1">
    <property type="nucleotide sequence ID" value="NZ_JRXE01000028.1"/>
</dbReference>